<reference evidence="2" key="1">
    <citation type="submission" date="2022-12" db="EMBL/GenBank/DDBJ databases">
        <title>Reference genome sequencing for broad-spectrum identification of bacterial and archaeal isolates by mass spectrometry.</title>
        <authorList>
            <person name="Sekiguchi Y."/>
            <person name="Tourlousse D.M."/>
        </authorList>
    </citation>
    <scope>NUCLEOTIDE SEQUENCE</scope>
    <source>
        <strain evidence="2">H2</strain>
    </source>
</reference>
<dbReference type="EMBL" id="BSDS01000002">
    <property type="protein sequence ID" value="GLI39596.1"/>
    <property type="molecule type" value="Genomic_DNA"/>
</dbReference>
<evidence type="ECO:0000256" key="1">
    <source>
        <dbReference type="SAM" id="Phobius"/>
    </source>
</evidence>
<accession>A0A9W6G364</accession>
<organism evidence="2 3">
    <name type="scientific">Geobacter hydrogenophilus</name>
    <dbReference type="NCBI Taxonomy" id="40983"/>
    <lineage>
        <taxon>Bacteria</taxon>
        <taxon>Pseudomonadati</taxon>
        <taxon>Thermodesulfobacteriota</taxon>
        <taxon>Desulfuromonadia</taxon>
        <taxon>Geobacterales</taxon>
        <taxon>Geobacteraceae</taxon>
        <taxon>Geobacter</taxon>
    </lineage>
</organism>
<dbReference type="AlphaFoldDB" id="A0A9W6G364"/>
<keyword evidence="3" id="KW-1185">Reference proteome</keyword>
<dbReference type="Proteomes" id="UP001144352">
    <property type="component" value="Unassembled WGS sequence"/>
</dbReference>
<comment type="caution">
    <text evidence="2">The sequence shown here is derived from an EMBL/GenBank/DDBJ whole genome shotgun (WGS) entry which is preliminary data.</text>
</comment>
<evidence type="ECO:0000313" key="3">
    <source>
        <dbReference type="Proteomes" id="UP001144352"/>
    </source>
</evidence>
<gene>
    <name evidence="2" type="ORF">GHYDROH2_30970</name>
</gene>
<keyword evidence="1" id="KW-1133">Transmembrane helix</keyword>
<keyword evidence="1" id="KW-0812">Transmembrane</keyword>
<feature type="transmembrane region" description="Helical" evidence="1">
    <location>
        <begin position="21"/>
        <end position="43"/>
    </location>
</feature>
<name>A0A9W6G364_9BACT</name>
<dbReference type="RefSeq" id="WP_214184445.1">
    <property type="nucleotide sequence ID" value="NZ_BSDS01000002.1"/>
</dbReference>
<protein>
    <submittedName>
        <fullName evidence="2">Uncharacterized protein</fullName>
    </submittedName>
</protein>
<keyword evidence="1" id="KW-0472">Membrane</keyword>
<sequence length="270" mass="30691">MQEENISAPESGKRAQIGRGALQVVGGVVPFVGGLLSAIAGAWSEKDQEKVNRFFEHWIQMIKDELKEKEQTVAEVMMRLDLQDDKITKRLESEEYQSLIKKTFRDWAGAESEDKRVFIRNILANAASSDISSDDVIRLFLDWIGVYSELHFKVIGAIYNTNGITRAGIWNKIGKGRVREDSADADLYKLLIRDLSTGGVIRQHRETDYHGNFIKKQNTGSRGLSTDRMKSAFDNEELYVLTQLGQQFVHYAMTELPPKITYKVPEEDTN</sequence>
<evidence type="ECO:0000313" key="2">
    <source>
        <dbReference type="EMBL" id="GLI39596.1"/>
    </source>
</evidence>
<proteinExistence type="predicted"/>